<protein>
    <submittedName>
        <fullName evidence="1">Uncharacterized protein</fullName>
    </submittedName>
</protein>
<organism evidence="1 2">
    <name type="scientific">Castanea mollissima</name>
    <name type="common">Chinese chestnut</name>
    <dbReference type="NCBI Taxonomy" id="60419"/>
    <lineage>
        <taxon>Eukaryota</taxon>
        <taxon>Viridiplantae</taxon>
        <taxon>Streptophyta</taxon>
        <taxon>Embryophyta</taxon>
        <taxon>Tracheophyta</taxon>
        <taxon>Spermatophyta</taxon>
        <taxon>Magnoliopsida</taxon>
        <taxon>eudicotyledons</taxon>
        <taxon>Gunneridae</taxon>
        <taxon>Pentapetalae</taxon>
        <taxon>rosids</taxon>
        <taxon>fabids</taxon>
        <taxon>Fagales</taxon>
        <taxon>Fagaceae</taxon>
        <taxon>Castanea</taxon>
    </lineage>
</organism>
<proteinExistence type="predicted"/>
<dbReference type="AlphaFoldDB" id="A0A8J4VG67"/>
<evidence type="ECO:0000313" key="1">
    <source>
        <dbReference type="EMBL" id="KAF3956442.1"/>
    </source>
</evidence>
<gene>
    <name evidence="1" type="ORF">CMV_018432</name>
</gene>
<dbReference type="OrthoDB" id="10264062at2759"/>
<evidence type="ECO:0000313" key="2">
    <source>
        <dbReference type="Proteomes" id="UP000737018"/>
    </source>
</evidence>
<accession>A0A8J4VG67</accession>
<name>A0A8J4VG67_9ROSI</name>
<comment type="caution">
    <text evidence="1">The sequence shown here is derived from an EMBL/GenBank/DDBJ whole genome shotgun (WGS) entry which is preliminary data.</text>
</comment>
<sequence length="70" mass="8070">MWRDPGTPADSYYQVRPECTDFPKTRFKIKAGKTLSVRKWQVAFTPEGYLDISKTLSRIHRGGIHDTSIN</sequence>
<dbReference type="EMBL" id="JRKL02003090">
    <property type="protein sequence ID" value="KAF3956442.1"/>
    <property type="molecule type" value="Genomic_DNA"/>
</dbReference>
<keyword evidence="2" id="KW-1185">Reference proteome</keyword>
<reference evidence="1" key="1">
    <citation type="submission" date="2020-03" db="EMBL/GenBank/DDBJ databases">
        <title>Castanea mollissima Vanexum genome sequencing.</title>
        <authorList>
            <person name="Staton M."/>
        </authorList>
    </citation>
    <scope>NUCLEOTIDE SEQUENCE</scope>
    <source>
        <tissue evidence="1">Leaf</tissue>
    </source>
</reference>
<dbReference type="Proteomes" id="UP000737018">
    <property type="component" value="Unassembled WGS sequence"/>
</dbReference>